<dbReference type="InterPro" id="IPR036390">
    <property type="entry name" value="WH_DNA-bd_sf"/>
</dbReference>
<evidence type="ECO:0000256" key="1">
    <source>
        <dbReference type="ARBA" id="ARBA00006479"/>
    </source>
</evidence>
<comment type="caution">
    <text evidence="4">The sequence shown here is derived from an EMBL/GenBank/DDBJ whole genome shotgun (WGS) entry which is preliminary data.</text>
</comment>
<evidence type="ECO:0000313" key="4">
    <source>
        <dbReference type="EMBL" id="GAA2125258.1"/>
    </source>
</evidence>
<dbReference type="InterPro" id="IPR043129">
    <property type="entry name" value="ATPase_NBD"/>
</dbReference>
<dbReference type="SUPFAM" id="SSF53067">
    <property type="entry name" value="Actin-like ATPase domain"/>
    <property type="match status" value="1"/>
</dbReference>
<dbReference type="PANTHER" id="PTHR18964">
    <property type="entry name" value="ROK (REPRESSOR, ORF, KINASE) FAMILY"/>
    <property type="match status" value="1"/>
</dbReference>
<accession>A0ABP5K591</accession>
<dbReference type="Proteomes" id="UP001500443">
    <property type="component" value="Unassembled WGS sequence"/>
</dbReference>
<dbReference type="EMBL" id="BAAAPF010000087">
    <property type="protein sequence ID" value="GAA2125258.1"/>
    <property type="molecule type" value="Genomic_DNA"/>
</dbReference>
<dbReference type="Gene3D" id="3.30.420.40">
    <property type="match status" value="2"/>
</dbReference>
<dbReference type="InterPro" id="IPR036388">
    <property type="entry name" value="WH-like_DNA-bd_sf"/>
</dbReference>
<dbReference type="InterPro" id="IPR005471">
    <property type="entry name" value="Tscrpt_reg_IclR_N"/>
</dbReference>
<dbReference type="Gene3D" id="1.10.10.10">
    <property type="entry name" value="Winged helix-like DNA-binding domain superfamily/Winged helix DNA-binding domain"/>
    <property type="match status" value="1"/>
</dbReference>
<dbReference type="PANTHER" id="PTHR18964:SF173">
    <property type="entry name" value="GLUCOKINASE"/>
    <property type="match status" value="1"/>
</dbReference>
<keyword evidence="5" id="KW-1185">Reference proteome</keyword>
<dbReference type="InterPro" id="IPR049874">
    <property type="entry name" value="ROK_cs"/>
</dbReference>
<gene>
    <name evidence="4" type="ORF">GCM10009802_30650</name>
</gene>
<protein>
    <submittedName>
        <fullName evidence="4">ROK family protein</fullName>
    </submittedName>
</protein>
<evidence type="ECO:0000313" key="5">
    <source>
        <dbReference type="Proteomes" id="UP001500443"/>
    </source>
</evidence>
<feature type="compositionally biased region" description="Pro residues" evidence="2">
    <location>
        <begin position="1"/>
        <end position="20"/>
    </location>
</feature>
<dbReference type="Pfam" id="PF09339">
    <property type="entry name" value="HTH_IclR"/>
    <property type="match status" value="1"/>
</dbReference>
<dbReference type="PROSITE" id="PS01125">
    <property type="entry name" value="ROK"/>
    <property type="match status" value="1"/>
</dbReference>
<feature type="domain" description="HTH iclR-type" evidence="3">
    <location>
        <begin position="26"/>
        <end position="68"/>
    </location>
</feature>
<dbReference type="InterPro" id="IPR000600">
    <property type="entry name" value="ROK"/>
</dbReference>
<evidence type="ECO:0000259" key="3">
    <source>
        <dbReference type="Pfam" id="PF09339"/>
    </source>
</evidence>
<feature type="region of interest" description="Disordered" evidence="2">
    <location>
        <begin position="1"/>
        <end position="23"/>
    </location>
</feature>
<reference evidence="5" key="1">
    <citation type="journal article" date="2019" name="Int. J. Syst. Evol. Microbiol.">
        <title>The Global Catalogue of Microorganisms (GCM) 10K type strain sequencing project: providing services to taxonomists for standard genome sequencing and annotation.</title>
        <authorList>
            <consortium name="The Broad Institute Genomics Platform"/>
            <consortium name="The Broad Institute Genome Sequencing Center for Infectious Disease"/>
            <person name="Wu L."/>
            <person name="Ma J."/>
        </authorList>
    </citation>
    <scope>NUCLEOTIDE SEQUENCE [LARGE SCALE GENOMIC DNA]</scope>
    <source>
        <strain evidence="5">JCM 15481</strain>
    </source>
</reference>
<name>A0ABP5K591_9ACTN</name>
<organism evidence="4 5">
    <name type="scientific">Streptomyces synnematoformans</name>
    <dbReference type="NCBI Taxonomy" id="415721"/>
    <lineage>
        <taxon>Bacteria</taxon>
        <taxon>Bacillati</taxon>
        <taxon>Actinomycetota</taxon>
        <taxon>Actinomycetes</taxon>
        <taxon>Kitasatosporales</taxon>
        <taxon>Streptomycetaceae</taxon>
        <taxon>Streptomyces</taxon>
    </lineage>
</organism>
<dbReference type="SUPFAM" id="SSF46785">
    <property type="entry name" value="Winged helix' DNA-binding domain"/>
    <property type="match status" value="1"/>
</dbReference>
<proteinExistence type="inferred from homology"/>
<evidence type="ECO:0000256" key="2">
    <source>
        <dbReference type="SAM" id="MobiDB-lite"/>
    </source>
</evidence>
<dbReference type="Pfam" id="PF00480">
    <property type="entry name" value="ROK"/>
    <property type="match status" value="1"/>
</dbReference>
<comment type="similarity">
    <text evidence="1">Belongs to the ROK (NagC/XylR) family.</text>
</comment>
<dbReference type="RefSeq" id="WP_027753118.1">
    <property type="nucleotide sequence ID" value="NZ_BAAAPF010000087.1"/>
</dbReference>
<sequence length="404" mass="42006">MPPPPPPSATGTPSPSPPSGQSPGEVLALISSGSAATRAEIARLTGLARSTVSQRVDALIAHGFVDEDAEAGSTGGRPPRRLSLRTREHAVAGVDLGASHCRVALMDIGGTLLAVREDLLKIADGPAAVLGHVERTLHTLLEESGRDPGTLRSIGVGVPGPVEFSTGRPVDPPIMPGWHQFPIPEFFDERFGVRALVDNDVNVMALAEQRQAFPDTSYLLYLKVGTGIGCGIVADGRLHRGAQGSAGDIGHIRVGEREDLCRCGNSGCLEAIAGGAALAVRLRELGLEASSGLDVVRLVKQGNREAVRMVREAGRAVGEVLAGLVNFFNPETVVVGGALAAVHDQLLAGVREAVYRRSHPLATHVLRIEPSRTGENAAAIGAGILAIEHALSPMQVDRALAGTG</sequence>